<keyword evidence="3" id="KW-1185">Reference proteome</keyword>
<gene>
    <name evidence="2" type="ORF">OUZ56_025122</name>
</gene>
<dbReference type="EMBL" id="JAOYFB010000004">
    <property type="protein sequence ID" value="KAK4012871.1"/>
    <property type="molecule type" value="Genomic_DNA"/>
</dbReference>
<proteinExistence type="predicted"/>
<sequence>MAVADAKISVERAGGGGGGGGNESVYLISILFFCVVCLPRFTQLDEISLESERRFTRYDSPTHCVYDMCLLRKRASKEKIIRCVFREEEEEGKNK</sequence>
<organism evidence="2 3">
    <name type="scientific">Daphnia magna</name>
    <dbReference type="NCBI Taxonomy" id="35525"/>
    <lineage>
        <taxon>Eukaryota</taxon>
        <taxon>Metazoa</taxon>
        <taxon>Ecdysozoa</taxon>
        <taxon>Arthropoda</taxon>
        <taxon>Crustacea</taxon>
        <taxon>Branchiopoda</taxon>
        <taxon>Diplostraca</taxon>
        <taxon>Cladocera</taxon>
        <taxon>Anomopoda</taxon>
        <taxon>Daphniidae</taxon>
        <taxon>Daphnia</taxon>
    </lineage>
</organism>
<dbReference type="Proteomes" id="UP001234178">
    <property type="component" value="Unassembled WGS sequence"/>
</dbReference>
<evidence type="ECO:0000313" key="3">
    <source>
        <dbReference type="Proteomes" id="UP001234178"/>
    </source>
</evidence>
<reference evidence="2 3" key="1">
    <citation type="journal article" date="2023" name="Nucleic Acids Res.">
        <title>The hologenome of Daphnia magna reveals possible DNA methylation and microbiome-mediated evolution of the host genome.</title>
        <authorList>
            <person name="Chaturvedi A."/>
            <person name="Li X."/>
            <person name="Dhandapani V."/>
            <person name="Marshall H."/>
            <person name="Kissane S."/>
            <person name="Cuenca-Cambronero M."/>
            <person name="Asole G."/>
            <person name="Calvet F."/>
            <person name="Ruiz-Romero M."/>
            <person name="Marangio P."/>
            <person name="Guigo R."/>
            <person name="Rago D."/>
            <person name="Mirbahai L."/>
            <person name="Eastwood N."/>
            <person name="Colbourne J.K."/>
            <person name="Zhou J."/>
            <person name="Mallon E."/>
            <person name="Orsini L."/>
        </authorList>
    </citation>
    <scope>NUCLEOTIDE SEQUENCE [LARGE SCALE GENOMIC DNA]</scope>
    <source>
        <strain evidence="2">LRV0_1</strain>
    </source>
</reference>
<protein>
    <submittedName>
        <fullName evidence="2">Uncharacterized protein</fullName>
    </submittedName>
</protein>
<accession>A0ABQ9ZIX4</accession>
<feature type="region of interest" description="Disordered" evidence="1">
    <location>
        <begin position="1"/>
        <end position="21"/>
    </location>
</feature>
<name>A0ABQ9ZIX4_9CRUS</name>
<evidence type="ECO:0000313" key="2">
    <source>
        <dbReference type="EMBL" id="KAK4012871.1"/>
    </source>
</evidence>
<evidence type="ECO:0000256" key="1">
    <source>
        <dbReference type="SAM" id="MobiDB-lite"/>
    </source>
</evidence>
<comment type="caution">
    <text evidence="2">The sequence shown here is derived from an EMBL/GenBank/DDBJ whole genome shotgun (WGS) entry which is preliminary data.</text>
</comment>